<keyword evidence="2" id="KW-1185">Reference proteome</keyword>
<proteinExistence type="predicted"/>
<evidence type="ECO:0000313" key="2">
    <source>
        <dbReference type="Proteomes" id="UP000572635"/>
    </source>
</evidence>
<evidence type="ECO:0008006" key="3">
    <source>
        <dbReference type="Google" id="ProtNLM"/>
    </source>
</evidence>
<dbReference type="RefSeq" id="WP_184398491.1">
    <property type="nucleotide sequence ID" value="NZ_BAAAJD010000151.1"/>
</dbReference>
<organism evidence="1 2">
    <name type="scientific">Nocardiopsis composta</name>
    <dbReference type="NCBI Taxonomy" id="157465"/>
    <lineage>
        <taxon>Bacteria</taxon>
        <taxon>Bacillati</taxon>
        <taxon>Actinomycetota</taxon>
        <taxon>Actinomycetes</taxon>
        <taxon>Streptosporangiales</taxon>
        <taxon>Nocardiopsidaceae</taxon>
        <taxon>Nocardiopsis</taxon>
    </lineage>
</organism>
<comment type="caution">
    <text evidence="1">The sequence shown here is derived from an EMBL/GenBank/DDBJ whole genome shotgun (WGS) entry which is preliminary data.</text>
</comment>
<accession>A0A7W8QS28</accession>
<reference evidence="1 2" key="1">
    <citation type="submission" date="2020-08" db="EMBL/GenBank/DDBJ databases">
        <title>Sequencing the genomes of 1000 actinobacteria strains.</title>
        <authorList>
            <person name="Klenk H.-P."/>
        </authorList>
    </citation>
    <scope>NUCLEOTIDE SEQUENCE [LARGE SCALE GENOMIC DNA]</scope>
    <source>
        <strain evidence="1 2">DSM 44551</strain>
    </source>
</reference>
<dbReference type="AlphaFoldDB" id="A0A7W8QS28"/>
<dbReference type="EMBL" id="JACHDB010000002">
    <property type="protein sequence ID" value="MBB5435583.1"/>
    <property type="molecule type" value="Genomic_DNA"/>
</dbReference>
<gene>
    <name evidence="1" type="ORF">HDA36_005731</name>
</gene>
<dbReference type="Proteomes" id="UP000572635">
    <property type="component" value="Unassembled WGS sequence"/>
</dbReference>
<evidence type="ECO:0000313" key="1">
    <source>
        <dbReference type="EMBL" id="MBB5435583.1"/>
    </source>
</evidence>
<sequence length="196" mass="21442">MDAQHVALLRELLASTPWVERTEDFARALRRTNAPGGLMLLGTPQEEPWHLAAHLGDEARFSGLPQLAPSLVRWNPPPGAPPHLSIGLDRLADAGRGQTLFVVNDAPEAPIPLLERVDDARRSGATVLALDQGDRELEMLAHDAISLEPGRSPVTFEGLQHLVSTAAGRMEDRRKGGFRERLSRFLDVVSGPRHPD</sequence>
<name>A0A7W8QS28_9ACTN</name>
<protein>
    <recommendedName>
        <fullName evidence="3">SIS domain-containing protein</fullName>
    </recommendedName>
</protein>